<dbReference type="RefSeq" id="WP_113618558.1">
    <property type="nucleotide sequence ID" value="NZ_QFFJ01000002.1"/>
</dbReference>
<proteinExistence type="predicted"/>
<dbReference type="Proteomes" id="UP000253410">
    <property type="component" value="Unassembled WGS sequence"/>
</dbReference>
<dbReference type="SUPFAM" id="SSF55729">
    <property type="entry name" value="Acyl-CoA N-acyltransferases (Nat)"/>
    <property type="match status" value="1"/>
</dbReference>
<dbReference type="EMBL" id="QFFJ01000002">
    <property type="protein sequence ID" value="RBL89810.1"/>
    <property type="molecule type" value="Genomic_DNA"/>
</dbReference>
<dbReference type="InterPro" id="IPR016181">
    <property type="entry name" value="Acyl_CoA_acyltransferase"/>
</dbReference>
<dbReference type="AlphaFoldDB" id="A0A365XUI3"/>
<comment type="caution">
    <text evidence="4">The sequence shown here is derived from an EMBL/GenBank/DDBJ whole genome shotgun (WGS) entry which is preliminary data.</text>
</comment>
<dbReference type="PANTHER" id="PTHR43800:SF1">
    <property type="entry name" value="PEPTIDYL-LYSINE N-ACETYLTRANSFERASE YJAB"/>
    <property type="match status" value="1"/>
</dbReference>
<protein>
    <submittedName>
        <fullName evidence="4">Acetyltransferase</fullName>
    </submittedName>
</protein>
<evidence type="ECO:0000256" key="2">
    <source>
        <dbReference type="ARBA" id="ARBA00023315"/>
    </source>
</evidence>
<reference evidence="4 5" key="1">
    <citation type="submission" date="2018-05" db="EMBL/GenBank/DDBJ databases">
        <title>Chitinophaga sp. K3CV102501T nov., isolated from isolated from a monsoon evergreen broad-leaved forest soil.</title>
        <authorList>
            <person name="Lv Y."/>
        </authorList>
    </citation>
    <scope>NUCLEOTIDE SEQUENCE [LARGE SCALE GENOMIC DNA]</scope>
    <source>
        <strain evidence="4 5">GDMCC 1.1325</strain>
    </source>
</reference>
<evidence type="ECO:0000313" key="4">
    <source>
        <dbReference type="EMBL" id="RBL89810.1"/>
    </source>
</evidence>
<keyword evidence="2" id="KW-0012">Acyltransferase</keyword>
<dbReference type="InterPro" id="IPR000182">
    <property type="entry name" value="GNAT_dom"/>
</dbReference>
<keyword evidence="1 4" id="KW-0808">Transferase</keyword>
<dbReference type="NCBIfam" id="NF007807">
    <property type="entry name" value="PRK10514.1"/>
    <property type="match status" value="1"/>
</dbReference>
<name>A0A365XUI3_9BACT</name>
<evidence type="ECO:0000313" key="5">
    <source>
        <dbReference type="Proteomes" id="UP000253410"/>
    </source>
</evidence>
<evidence type="ECO:0000259" key="3">
    <source>
        <dbReference type="PROSITE" id="PS51186"/>
    </source>
</evidence>
<gene>
    <name evidence="4" type="ORF">DF182_25325</name>
</gene>
<dbReference type="Gene3D" id="3.40.630.30">
    <property type="match status" value="1"/>
</dbReference>
<sequence>MKIRTTTPADYSDMLRIWESAVKATHDFLKEEDFLFFKEQLVSNFFPQAETYLLLDDQEQPVAFIGVNGDMLEMLFVDDVMRGKGIGRYLISYAVEELKITKVDVNEQNSEAAGFYEKMGFRVTSRSELDGMGKPYPILHMELVK</sequence>
<evidence type="ECO:0000256" key="1">
    <source>
        <dbReference type="ARBA" id="ARBA00022679"/>
    </source>
</evidence>
<organism evidence="4 5">
    <name type="scientific">Chitinophaga flava</name>
    <dbReference type="NCBI Taxonomy" id="2259036"/>
    <lineage>
        <taxon>Bacteria</taxon>
        <taxon>Pseudomonadati</taxon>
        <taxon>Bacteroidota</taxon>
        <taxon>Chitinophagia</taxon>
        <taxon>Chitinophagales</taxon>
        <taxon>Chitinophagaceae</taxon>
        <taxon>Chitinophaga</taxon>
    </lineage>
</organism>
<dbReference type="OrthoDB" id="9789605at2"/>
<dbReference type="PANTHER" id="PTHR43800">
    <property type="entry name" value="PEPTIDYL-LYSINE N-ACETYLTRANSFERASE YJAB"/>
    <property type="match status" value="1"/>
</dbReference>
<dbReference type="GO" id="GO:0016747">
    <property type="term" value="F:acyltransferase activity, transferring groups other than amino-acyl groups"/>
    <property type="evidence" value="ECO:0007669"/>
    <property type="project" value="InterPro"/>
</dbReference>
<dbReference type="Pfam" id="PF13673">
    <property type="entry name" value="Acetyltransf_10"/>
    <property type="match status" value="1"/>
</dbReference>
<dbReference type="PROSITE" id="PS51186">
    <property type="entry name" value="GNAT"/>
    <property type="match status" value="1"/>
</dbReference>
<keyword evidence="5" id="KW-1185">Reference proteome</keyword>
<feature type="domain" description="N-acetyltransferase" evidence="3">
    <location>
        <begin position="1"/>
        <end position="145"/>
    </location>
</feature>
<accession>A0A365XUI3</accession>
<dbReference type="CDD" id="cd04301">
    <property type="entry name" value="NAT_SF"/>
    <property type="match status" value="1"/>
</dbReference>